<name>A0A8S5L639_9CAUD</name>
<sequence length="668" mass="74793">MNFKEKLTSVLEFLHLKQKFDEKSLSKEEFNAVVAEYQKKYQVTLNDDLAAEQTAQQTAQQAAEFQTTLNTIQSVLNGIETTAATEGDEGAQQNLPQSNATLEGILESIKGMRADFKAMAEKPAPDVSVQTLSASPLSINGFGNTPEYLFGVEHPLFSMKNRWNQIAANPRAAAAMPEVDEQVDGVAFYKAACDFAKSLKNRYQYLQQNKMLDAPALAKGTYATNYDGVDNAGVGDQFIVLRQDALIARVLQLRDMTQFFPVAYGYQDRGLVFNAFFDEVSQAYQAGEVFKGGMKIENHMGYVDDAMIKMEWGPMKELERKYIGYLNKEGSDPIKWTMIEYQLLNTLSTAQVEQNKRRMRGIYVKPEKGVAGSYRNAGTGILYTLLRYVHQYDIKPHIGDEYRSYTQATFLPAVQEFIADVRSSVTEDMDIDQHCVYLNKNHQSWWIKNVRTTYGKDTDFSGPMGALNVVPDSTIRIIWLPYLGQLPFMMLHQPGNIQFLEFVPGEMLSMKMQEQMEQVRAWSTWKEGCSASFTGRRFDTKKAMDDNAWEWQQIFINLFAGTITDKVDAANGFWQVTGATTTADTYTDITGAKAGVAYCIEAGVADHLPKIAKSGKFANLSAAFTATAVGDYIMVILGADGNFRELERCVGGKRTINKELQPNVPGGR</sequence>
<dbReference type="EMBL" id="BK014639">
    <property type="protein sequence ID" value="DAD65244.1"/>
    <property type="molecule type" value="Genomic_DNA"/>
</dbReference>
<protein>
    <submittedName>
        <fullName evidence="1">Major capsid protein</fullName>
    </submittedName>
</protein>
<evidence type="ECO:0000313" key="1">
    <source>
        <dbReference type="EMBL" id="DAD65244.1"/>
    </source>
</evidence>
<organism evidence="1">
    <name type="scientific">Siphoviridae sp. ctSqC25</name>
    <dbReference type="NCBI Taxonomy" id="2823582"/>
    <lineage>
        <taxon>Viruses</taxon>
        <taxon>Duplodnaviria</taxon>
        <taxon>Heunggongvirae</taxon>
        <taxon>Uroviricota</taxon>
        <taxon>Caudoviricetes</taxon>
    </lineage>
</organism>
<reference evidence="1" key="1">
    <citation type="journal article" date="2021" name="Proc. Natl. Acad. Sci. U.S.A.">
        <title>A Catalog of Tens of Thousands of Viruses from Human Metagenomes Reveals Hidden Associations with Chronic Diseases.</title>
        <authorList>
            <person name="Tisza M.J."/>
            <person name="Buck C.B."/>
        </authorList>
    </citation>
    <scope>NUCLEOTIDE SEQUENCE</scope>
    <source>
        <strain evidence="1">CtSqC25</strain>
    </source>
</reference>
<proteinExistence type="predicted"/>
<accession>A0A8S5L639</accession>